<dbReference type="Proteomes" id="UP000000543">
    <property type="component" value="Chromosome"/>
</dbReference>
<evidence type="ECO:0000313" key="1">
    <source>
        <dbReference type="EMBL" id="BAE03753.1"/>
    </source>
</evidence>
<dbReference type="AlphaFoldDB" id="Q4L9C2"/>
<evidence type="ECO:0000313" key="2">
    <source>
        <dbReference type="Proteomes" id="UP000000543"/>
    </source>
</evidence>
<gene>
    <name evidence="1" type="ordered locus">SH0444</name>
</gene>
<dbReference type="HOGENOM" id="CLU_3222351_0_0_9"/>
<sequence length="44" mass="5351">MVNNLRIIECYPFISVNGQIMTHTRIIWIEIQLRRFTFSKKINI</sequence>
<organism evidence="1 2">
    <name type="scientific">Staphylococcus haemolyticus (strain JCSC1435)</name>
    <dbReference type="NCBI Taxonomy" id="279808"/>
    <lineage>
        <taxon>Bacteria</taxon>
        <taxon>Bacillati</taxon>
        <taxon>Bacillota</taxon>
        <taxon>Bacilli</taxon>
        <taxon>Bacillales</taxon>
        <taxon>Staphylococcaceae</taxon>
        <taxon>Staphylococcus</taxon>
    </lineage>
</organism>
<proteinExistence type="predicted"/>
<accession>Q4L9C2</accession>
<protein>
    <submittedName>
        <fullName evidence="1">Uncharacterized protein</fullName>
    </submittedName>
</protein>
<reference evidence="1 2" key="1">
    <citation type="journal article" date="2005" name="J. Bacteriol.">
        <title>Whole-genome sequencing of Staphylococcus haemolyticus uncovers the extreme plasticity of its genome and the evolution of human-colonizing staphylococcal species.</title>
        <authorList>
            <person name="Takeuchi F."/>
            <person name="Watanabe S."/>
            <person name="Baba T."/>
            <person name="Yuzawa H."/>
            <person name="Ito T."/>
            <person name="Morimoto Y."/>
            <person name="Kuroda M."/>
            <person name="Cui L."/>
            <person name="Takahashi M."/>
            <person name="Ankai A."/>
            <person name="Baba S."/>
            <person name="Fukui S."/>
            <person name="Lee J.C."/>
            <person name="Hiramatsu K."/>
        </authorList>
    </citation>
    <scope>NUCLEOTIDE SEQUENCE [LARGE SCALE GENOMIC DNA]</scope>
    <source>
        <strain evidence="1 2">JCSC1435</strain>
    </source>
</reference>
<dbReference type="EMBL" id="AP006716">
    <property type="protein sequence ID" value="BAE03753.1"/>
    <property type="molecule type" value="Genomic_DNA"/>
</dbReference>
<dbReference type="KEGG" id="sha:SH0444"/>
<name>Q4L9C2_STAHJ</name>